<comment type="caution">
    <text evidence="1">The sequence shown here is derived from an EMBL/GenBank/DDBJ whole genome shotgun (WGS) entry which is preliminary data.</text>
</comment>
<reference evidence="1 2" key="1">
    <citation type="submission" date="2020-02" db="EMBL/GenBank/DDBJ databases">
        <title>Draft genome sequence of Haematococcus lacustris strain NIES-144.</title>
        <authorList>
            <person name="Morimoto D."/>
            <person name="Nakagawa S."/>
            <person name="Yoshida T."/>
            <person name="Sawayama S."/>
        </authorList>
    </citation>
    <scope>NUCLEOTIDE SEQUENCE [LARGE SCALE GENOMIC DNA]</scope>
    <source>
        <strain evidence="1 2">NIES-144</strain>
    </source>
</reference>
<dbReference type="AlphaFoldDB" id="A0A699ZNL6"/>
<accession>A0A699ZNL6</accession>
<sequence>MVAFNIVAFNLQTSTAAQLSSFARAWASRVATTRGVSSWSQHCLPSWMRKAGACSRWAKEKERQLGLSVDLQIG</sequence>
<dbReference type="Proteomes" id="UP000485058">
    <property type="component" value="Unassembled WGS sequence"/>
</dbReference>
<evidence type="ECO:0000313" key="2">
    <source>
        <dbReference type="Proteomes" id="UP000485058"/>
    </source>
</evidence>
<protein>
    <submittedName>
        <fullName evidence="1">Uncharacterized protein</fullName>
    </submittedName>
</protein>
<keyword evidence="2" id="KW-1185">Reference proteome</keyword>
<gene>
    <name evidence="1" type="ORF">HaLaN_17664</name>
</gene>
<evidence type="ECO:0000313" key="1">
    <source>
        <dbReference type="EMBL" id="GFH20526.1"/>
    </source>
</evidence>
<proteinExistence type="predicted"/>
<name>A0A699ZNL6_HAELA</name>
<dbReference type="EMBL" id="BLLF01001652">
    <property type="protein sequence ID" value="GFH20526.1"/>
    <property type="molecule type" value="Genomic_DNA"/>
</dbReference>
<organism evidence="1 2">
    <name type="scientific">Haematococcus lacustris</name>
    <name type="common">Green alga</name>
    <name type="synonym">Haematococcus pluvialis</name>
    <dbReference type="NCBI Taxonomy" id="44745"/>
    <lineage>
        <taxon>Eukaryota</taxon>
        <taxon>Viridiplantae</taxon>
        <taxon>Chlorophyta</taxon>
        <taxon>core chlorophytes</taxon>
        <taxon>Chlorophyceae</taxon>
        <taxon>CS clade</taxon>
        <taxon>Chlamydomonadales</taxon>
        <taxon>Haematococcaceae</taxon>
        <taxon>Haematococcus</taxon>
    </lineage>
</organism>